<dbReference type="InterPro" id="IPR043136">
    <property type="entry name" value="B30.2/SPRY_sf"/>
</dbReference>
<dbReference type="Proteomes" id="UP000238070">
    <property type="component" value="Chromosome"/>
</dbReference>
<proteinExistence type="predicted"/>
<organism evidence="1 2">
    <name type="scientific">Clostridium botulinum</name>
    <dbReference type="NCBI Taxonomy" id="1491"/>
    <lineage>
        <taxon>Bacteria</taxon>
        <taxon>Bacillati</taxon>
        <taxon>Bacillota</taxon>
        <taxon>Clostridia</taxon>
        <taxon>Eubacteriales</taxon>
        <taxon>Clostridiaceae</taxon>
        <taxon>Clostridium</taxon>
    </lineage>
</organism>
<evidence type="ECO:0000313" key="1">
    <source>
        <dbReference type="EMBL" id="AVP64194.1"/>
    </source>
</evidence>
<name>A0AAU8YYH9_CLOBO</name>
<accession>A0AAU8YYH9</accession>
<evidence type="ECO:0000313" key="2">
    <source>
        <dbReference type="Proteomes" id="UP000238070"/>
    </source>
</evidence>
<dbReference type="EMBL" id="CP027776">
    <property type="protein sequence ID" value="AVP64194.1"/>
    <property type="molecule type" value="Genomic_DNA"/>
</dbReference>
<dbReference type="Gene3D" id="2.60.120.920">
    <property type="match status" value="1"/>
</dbReference>
<gene>
    <name evidence="1" type="ORF">C3B64_07950</name>
</gene>
<dbReference type="SUPFAM" id="SSF49899">
    <property type="entry name" value="Concanavalin A-like lectins/glucanases"/>
    <property type="match status" value="1"/>
</dbReference>
<protein>
    <submittedName>
        <fullName evidence="1">Cell adhesion protein</fullName>
    </submittedName>
</protein>
<dbReference type="InterPro" id="IPR013320">
    <property type="entry name" value="ConA-like_dom_sf"/>
</dbReference>
<sequence>MATIGEQLLQPESGWKRYDDTNSNISYMNHRVLNLSNFSWFNNTGHETWDGVTYNTTGEIKFNFIKDRIRLYFVWHSDRSSNIEIYIDGILYIANTKSNDTNVSKLTFEKTNLLNQEHIVHIITNGHTILDAIDIDENGELKPYNPSISLITWNSNDKARNYTLSNNNLTAYLSTTPPYGYNGIKATKFIADGKFYVEFLVNDMPNVCTLGLATYEASLSGYTSITQFPNNIRTSAINATKNTFIGMAFDLNNHIINFYINGILDTNYTIILENEVYTVIMINNNGENKGGTITANFGATPFNIFSSNKSTWNKLVYAGYKPYDIYNANWEWRVSKYLIKQNNNYYSINNNYIDLGKIDNNEEVDNLIDQYGYNDLSVLTKELNAKKIPTKLENNYYKSFDINLDDIKDNINLIEENDKKYIEYSCSNYKISDKIKEINNGKFEVLMRK</sequence>
<reference evidence="1 2" key="1">
    <citation type="submission" date="2018-01" db="EMBL/GenBank/DDBJ databases">
        <title>Genetic Diversity of Clostridium botulinum in seafood.</title>
        <authorList>
            <person name="Athira V."/>
            <person name="Arun Jyothi P.V."/>
            <person name="Lalitha K.V."/>
            <person name="Joseph T.C."/>
        </authorList>
    </citation>
    <scope>NUCLEOTIDE SEQUENCE [LARGE SCALE GENOMIC DNA]</scope>
    <source>
        <strain evidence="1 2">Mfbjulcb5</strain>
    </source>
</reference>
<dbReference type="AlphaFoldDB" id="A0AAU8YYH9"/>